<dbReference type="SUPFAM" id="SSF48179">
    <property type="entry name" value="6-phosphogluconate dehydrogenase C-terminal domain-like"/>
    <property type="match status" value="1"/>
</dbReference>
<dbReference type="Pfam" id="PF02558">
    <property type="entry name" value="ApbA"/>
    <property type="match status" value="1"/>
</dbReference>
<dbReference type="KEGG" id="flh:EJ997_00090"/>
<dbReference type="Proteomes" id="UP000280344">
    <property type="component" value="Chromosome"/>
</dbReference>
<feature type="domain" description="Ketopantoate reductase C-terminal" evidence="2">
    <location>
        <begin position="171"/>
        <end position="277"/>
    </location>
</feature>
<dbReference type="Pfam" id="PF08546">
    <property type="entry name" value="ApbA_C"/>
    <property type="match status" value="1"/>
</dbReference>
<dbReference type="Gene3D" id="1.10.1040.10">
    <property type="entry name" value="N-(1-d-carboxylethyl)-l-norvaline Dehydrogenase, domain 2"/>
    <property type="match status" value="1"/>
</dbReference>
<feature type="domain" description="Ketopantoate reductase N-terminal" evidence="1">
    <location>
        <begin position="4"/>
        <end position="136"/>
    </location>
</feature>
<organism evidence="3 4">
    <name type="scientific">Flaviflexus ciconiae</name>
    <dbReference type="NCBI Taxonomy" id="2496867"/>
    <lineage>
        <taxon>Bacteria</taxon>
        <taxon>Bacillati</taxon>
        <taxon>Actinomycetota</taxon>
        <taxon>Actinomycetes</taxon>
        <taxon>Actinomycetales</taxon>
        <taxon>Actinomycetaceae</taxon>
        <taxon>Flaviflexus</taxon>
    </lineage>
</organism>
<dbReference type="PANTHER" id="PTHR21708:SF26">
    <property type="entry name" value="2-DEHYDROPANTOATE 2-REDUCTASE"/>
    <property type="match status" value="1"/>
</dbReference>
<dbReference type="PANTHER" id="PTHR21708">
    <property type="entry name" value="PROBABLE 2-DEHYDROPANTOATE 2-REDUCTASE"/>
    <property type="match status" value="1"/>
</dbReference>
<dbReference type="GO" id="GO:0005737">
    <property type="term" value="C:cytoplasm"/>
    <property type="evidence" value="ECO:0007669"/>
    <property type="project" value="TreeGrafter"/>
</dbReference>
<keyword evidence="4" id="KW-1185">Reference proteome</keyword>
<sequence length="282" mass="29523">MLSIYGPGGVGGVLAAVVRHAGIDVEIVATERTAATINEVGLNLESAQYGSIQVDVPARTEPTPGSAIIVATKAYSLPEIAQNIEESAPSEIVSLCNGVSHAERIHDLGASRATCGAIRIVSERTSPGVFLHHSKFTMIDVEEAARGWEIPETLERAGLTVRVGGTEAEVLWNKLRFLAPMALLTASTGKSLGPAMVQSEPLIEEVAQIATASGLETAPDDIYNFLNKIDPDSDSSLGRDVTAGNPTEIDALGHDLVRTAERAGIDTPALAAAIQAIESRLA</sequence>
<evidence type="ECO:0000313" key="3">
    <source>
        <dbReference type="EMBL" id="AZQ75957.1"/>
    </source>
</evidence>
<reference evidence="3 4" key="1">
    <citation type="submission" date="2018-12" db="EMBL/GenBank/DDBJ databases">
        <title>Complete genome sequence of Flaviflexus sp. H23T48.</title>
        <authorList>
            <person name="Bae J.-W."/>
            <person name="Lee J.-Y."/>
        </authorList>
    </citation>
    <scope>NUCLEOTIDE SEQUENCE [LARGE SCALE GENOMIC DNA]</scope>
    <source>
        <strain evidence="3 4">H23T48</strain>
    </source>
</reference>
<dbReference type="InterPro" id="IPR051402">
    <property type="entry name" value="KPR-Related"/>
</dbReference>
<dbReference type="Gene3D" id="3.40.50.720">
    <property type="entry name" value="NAD(P)-binding Rossmann-like Domain"/>
    <property type="match status" value="1"/>
</dbReference>
<dbReference type="InterPro" id="IPR013752">
    <property type="entry name" value="KPA_reductase"/>
</dbReference>
<accession>A0A3Q9G4Z1</accession>
<dbReference type="InterPro" id="IPR008927">
    <property type="entry name" value="6-PGluconate_DH-like_C_sf"/>
</dbReference>
<proteinExistence type="predicted"/>
<protein>
    <submittedName>
        <fullName evidence="3">Ketopantoate reductase family protein</fullName>
    </submittedName>
</protein>
<dbReference type="InterPro" id="IPR013328">
    <property type="entry name" value="6PGD_dom2"/>
</dbReference>
<dbReference type="RefSeq" id="WP_126702767.1">
    <property type="nucleotide sequence ID" value="NZ_CP034593.1"/>
</dbReference>
<gene>
    <name evidence="3" type="ORF">EJ997_00090</name>
</gene>
<dbReference type="InterPro" id="IPR013332">
    <property type="entry name" value="KPR_N"/>
</dbReference>
<evidence type="ECO:0000259" key="1">
    <source>
        <dbReference type="Pfam" id="PF02558"/>
    </source>
</evidence>
<dbReference type="EMBL" id="CP034593">
    <property type="protein sequence ID" value="AZQ75957.1"/>
    <property type="molecule type" value="Genomic_DNA"/>
</dbReference>
<name>A0A3Q9G4Z1_9ACTO</name>
<evidence type="ECO:0000313" key="4">
    <source>
        <dbReference type="Proteomes" id="UP000280344"/>
    </source>
</evidence>
<evidence type="ECO:0000259" key="2">
    <source>
        <dbReference type="Pfam" id="PF08546"/>
    </source>
</evidence>
<dbReference type="OrthoDB" id="4186253at2"/>
<dbReference type="AlphaFoldDB" id="A0A3Q9G4Z1"/>